<keyword evidence="4" id="KW-0804">Transcription</keyword>
<dbReference type="Pfam" id="PF00126">
    <property type="entry name" value="HTH_1"/>
    <property type="match status" value="1"/>
</dbReference>
<dbReference type="AlphaFoldDB" id="A0A3N6PRQ4"/>
<feature type="domain" description="HTH lysR-type" evidence="5">
    <location>
        <begin position="10"/>
        <end position="62"/>
    </location>
</feature>
<dbReference type="SUPFAM" id="SSF46785">
    <property type="entry name" value="Winged helix' DNA-binding domain"/>
    <property type="match status" value="1"/>
</dbReference>
<comment type="similarity">
    <text evidence="1">Belongs to the LysR transcriptional regulatory family.</text>
</comment>
<sequence>MARIDLLVAIETFVCAVEEGSLSGAARRLAKTPSAVTKAIAGLEATLGTRLFERTTRTLVLTEGGRQYLATATDVLQRLADGARQLSEHDDEPRGLLRVTAAHSFGQAVLAPLSAPFSQSFPRVQLEIALSDRYVDIVSEGFDLALRMGNYDLPNQIVKPIGSNRSLLCASPAYLAQHGTPLSPHELARHACIAYRHPALSSVWHFSREGAMHEEVAIEPRGAIATDSYDLARAAATGGAGILPCLYWSVVPELESGRLVPLLTDWRFNCPCFGEAHVCAVYPESRRGSTKILKLIEMVQTRLASDEACVAAVTAALR</sequence>
<dbReference type="PANTHER" id="PTHR30537:SF5">
    <property type="entry name" value="HTH-TYPE TRANSCRIPTIONAL ACTIVATOR TTDR-RELATED"/>
    <property type="match status" value="1"/>
</dbReference>
<dbReference type="PANTHER" id="PTHR30537">
    <property type="entry name" value="HTH-TYPE TRANSCRIPTIONAL REGULATOR"/>
    <property type="match status" value="1"/>
</dbReference>
<dbReference type="InterPro" id="IPR005119">
    <property type="entry name" value="LysR_subst-bd"/>
</dbReference>
<reference evidence="6 7" key="1">
    <citation type="submission" date="2018-11" db="EMBL/GenBank/DDBJ databases">
        <title>Paraburkholderia sp. DHOA04, isolated from soil.</title>
        <authorList>
            <person name="Gao Z.-H."/>
            <person name="Qiu L.-H."/>
            <person name="Fu J.-C."/>
        </authorList>
    </citation>
    <scope>NUCLEOTIDE SEQUENCE [LARGE SCALE GENOMIC DNA]</scope>
    <source>
        <strain evidence="6 7">DHOA04</strain>
    </source>
</reference>
<accession>A0A3N6PRQ4</accession>
<evidence type="ECO:0000256" key="1">
    <source>
        <dbReference type="ARBA" id="ARBA00009437"/>
    </source>
</evidence>
<dbReference type="GO" id="GO:0003677">
    <property type="term" value="F:DNA binding"/>
    <property type="evidence" value="ECO:0007669"/>
    <property type="project" value="UniProtKB-KW"/>
</dbReference>
<keyword evidence="3" id="KW-0238">DNA-binding</keyword>
<dbReference type="PROSITE" id="PS50931">
    <property type="entry name" value="HTH_LYSR"/>
    <property type="match status" value="1"/>
</dbReference>
<gene>
    <name evidence="6" type="ORF">D1Y85_22710</name>
</gene>
<dbReference type="Gene3D" id="1.10.10.10">
    <property type="entry name" value="Winged helix-like DNA-binding domain superfamily/Winged helix DNA-binding domain"/>
    <property type="match status" value="1"/>
</dbReference>
<dbReference type="EMBL" id="RQIS01000020">
    <property type="protein sequence ID" value="RQH02106.1"/>
    <property type="molecule type" value="Genomic_DNA"/>
</dbReference>
<dbReference type="SUPFAM" id="SSF53850">
    <property type="entry name" value="Periplasmic binding protein-like II"/>
    <property type="match status" value="1"/>
</dbReference>
<protein>
    <submittedName>
        <fullName evidence="6">LysR family transcriptional regulator</fullName>
    </submittedName>
</protein>
<dbReference type="InterPro" id="IPR036388">
    <property type="entry name" value="WH-like_DNA-bd_sf"/>
</dbReference>
<dbReference type="Gene3D" id="3.40.190.290">
    <property type="match status" value="1"/>
</dbReference>
<keyword evidence="2" id="KW-0805">Transcription regulation</keyword>
<name>A0A3N6PRQ4_9BURK</name>
<dbReference type="GO" id="GO:0003700">
    <property type="term" value="F:DNA-binding transcription factor activity"/>
    <property type="evidence" value="ECO:0007669"/>
    <property type="project" value="InterPro"/>
</dbReference>
<dbReference type="InterPro" id="IPR000847">
    <property type="entry name" value="LysR_HTH_N"/>
</dbReference>
<evidence type="ECO:0000313" key="7">
    <source>
        <dbReference type="Proteomes" id="UP000272778"/>
    </source>
</evidence>
<evidence type="ECO:0000256" key="3">
    <source>
        <dbReference type="ARBA" id="ARBA00023125"/>
    </source>
</evidence>
<dbReference type="Pfam" id="PF03466">
    <property type="entry name" value="LysR_substrate"/>
    <property type="match status" value="1"/>
</dbReference>
<dbReference type="InterPro" id="IPR058163">
    <property type="entry name" value="LysR-type_TF_proteobact-type"/>
</dbReference>
<dbReference type="OrthoDB" id="8885940at2"/>
<comment type="caution">
    <text evidence="6">The sequence shown here is derived from an EMBL/GenBank/DDBJ whole genome shotgun (WGS) entry which is preliminary data.</text>
</comment>
<evidence type="ECO:0000313" key="6">
    <source>
        <dbReference type="EMBL" id="RQH02106.1"/>
    </source>
</evidence>
<proteinExistence type="inferred from homology"/>
<keyword evidence="7" id="KW-1185">Reference proteome</keyword>
<dbReference type="InterPro" id="IPR036390">
    <property type="entry name" value="WH_DNA-bd_sf"/>
</dbReference>
<dbReference type="RefSeq" id="WP_124153324.1">
    <property type="nucleotide sequence ID" value="NZ_RQIS01000020.1"/>
</dbReference>
<evidence type="ECO:0000256" key="4">
    <source>
        <dbReference type="ARBA" id="ARBA00023163"/>
    </source>
</evidence>
<dbReference type="CDD" id="cd08422">
    <property type="entry name" value="PBP2_CrgA_like"/>
    <property type="match status" value="1"/>
</dbReference>
<evidence type="ECO:0000259" key="5">
    <source>
        <dbReference type="PROSITE" id="PS50931"/>
    </source>
</evidence>
<evidence type="ECO:0000256" key="2">
    <source>
        <dbReference type="ARBA" id="ARBA00023015"/>
    </source>
</evidence>
<dbReference type="Proteomes" id="UP000272778">
    <property type="component" value="Unassembled WGS sequence"/>
</dbReference>
<organism evidence="6 7">
    <name type="scientific">Paraburkholderia dinghuensis</name>
    <dbReference type="NCBI Taxonomy" id="2305225"/>
    <lineage>
        <taxon>Bacteria</taxon>
        <taxon>Pseudomonadati</taxon>
        <taxon>Pseudomonadota</taxon>
        <taxon>Betaproteobacteria</taxon>
        <taxon>Burkholderiales</taxon>
        <taxon>Burkholderiaceae</taxon>
        <taxon>Paraburkholderia</taxon>
    </lineage>
</organism>